<dbReference type="OrthoDB" id="1431247at2759"/>
<dbReference type="VEuPathDB" id="TrichDB:TVAG_381290"/>
<gene>
    <name evidence="5" type="ORF">TVAG_381290</name>
</gene>
<dbReference type="CDD" id="cd06464">
    <property type="entry name" value="ACD_sHsps-like"/>
    <property type="match status" value="1"/>
</dbReference>
<dbReference type="SMR" id="A2FKC5"/>
<evidence type="ECO:0000313" key="6">
    <source>
        <dbReference type="Proteomes" id="UP000001542"/>
    </source>
</evidence>
<dbReference type="STRING" id="5722.A2FKC5"/>
<evidence type="ECO:0000256" key="1">
    <source>
        <dbReference type="ARBA" id="ARBA00023016"/>
    </source>
</evidence>
<dbReference type="InterPro" id="IPR008978">
    <property type="entry name" value="HSP20-like_chaperone"/>
</dbReference>
<dbReference type="AlphaFoldDB" id="A2FKC5"/>
<dbReference type="Gene3D" id="2.60.40.790">
    <property type="match status" value="1"/>
</dbReference>
<keyword evidence="1" id="KW-0346">Stress response</keyword>
<name>A2FKC5_TRIV3</name>
<evidence type="ECO:0000313" key="5">
    <source>
        <dbReference type="EMBL" id="EAX94625.1"/>
    </source>
</evidence>
<organism evidence="5 6">
    <name type="scientific">Trichomonas vaginalis (strain ATCC PRA-98 / G3)</name>
    <dbReference type="NCBI Taxonomy" id="412133"/>
    <lineage>
        <taxon>Eukaryota</taxon>
        <taxon>Metamonada</taxon>
        <taxon>Parabasalia</taxon>
        <taxon>Trichomonadida</taxon>
        <taxon>Trichomonadidae</taxon>
        <taxon>Trichomonas</taxon>
    </lineage>
</organism>
<reference evidence="5" key="2">
    <citation type="journal article" date="2007" name="Science">
        <title>Draft genome sequence of the sexually transmitted pathogen Trichomonas vaginalis.</title>
        <authorList>
            <person name="Carlton J.M."/>
            <person name="Hirt R.P."/>
            <person name="Silva J.C."/>
            <person name="Delcher A.L."/>
            <person name="Schatz M."/>
            <person name="Zhao Q."/>
            <person name="Wortman J.R."/>
            <person name="Bidwell S.L."/>
            <person name="Alsmark U.C.M."/>
            <person name="Besteiro S."/>
            <person name="Sicheritz-Ponten T."/>
            <person name="Noel C.J."/>
            <person name="Dacks J.B."/>
            <person name="Foster P.G."/>
            <person name="Simillion C."/>
            <person name="Van de Peer Y."/>
            <person name="Miranda-Saavedra D."/>
            <person name="Barton G.J."/>
            <person name="Westrop G.D."/>
            <person name="Mueller S."/>
            <person name="Dessi D."/>
            <person name="Fiori P.L."/>
            <person name="Ren Q."/>
            <person name="Paulsen I."/>
            <person name="Zhang H."/>
            <person name="Bastida-Corcuera F.D."/>
            <person name="Simoes-Barbosa A."/>
            <person name="Brown M.T."/>
            <person name="Hayes R.D."/>
            <person name="Mukherjee M."/>
            <person name="Okumura C.Y."/>
            <person name="Schneider R."/>
            <person name="Smith A.J."/>
            <person name="Vanacova S."/>
            <person name="Villalvazo M."/>
            <person name="Haas B.J."/>
            <person name="Pertea M."/>
            <person name="Feldblyum T.V."/>
            <person name="Utterback T.R."/>
            <person name="Shu C.L."/>
            <person name="Osoegawa K."/>
            <person name="de Jong P.J."/>
            <person name="Hrdy I."/>
            <person name="Horvathova L."/>
            <person name="Zubacova Z."/>
            <person name="Dolezal P."/>
            <person name="Malik S.B."/>
            <person name="Logsdon J.M. Jr."/>
            <person name="Henze K."/>
            <person name="Gupta A."/>
            <person name="Wang C.C."/>
            <person name="Dunne R.L."/>
            <person name="Upcroft J.A."/>
            <person name="Upcroft P."/>
            <person name="White O."/>
            <person name="Salzberg S.L."/>
            <person name="Tang P."/>
            <person name="Chiu C.-H."/>
            <person name="Lee Y.-S."/>
            <person name="Embley T.M."/>
            <person name="Coombs G.H."/>
            <person name="Mottram J.C."/>
            <person name="Tachezy J."/>
            <person name="Fraser-Liggett C.M."/>
            <person name="Johnson P.J."/>
        </authorList>
    </citation>
    <scope>NUCLEOTIDE SEQUENCE [LARGE SCALE GENOMIC DNA]</scope>
    <source>
        <strain evidence="5">G3</strain>
    </source>
</reference>
<dbReference type="FunCoup" id="A2FKC5">
    <property type="interactions" value="207"/>
</dbReference>
<dbReference type="Pfam" id="PF00011">
    <property type="entry name" value="HSP20"/>
    <property type="match status" value="1"/>
</dbReference>
<dbReference type="InterPro" id="IPR002068">
    <property type="entry name" value="A-crystallin/Hsp20_dom"/>
</dbReference>
<dbReference type="PROSITE" id="PS01031">
    <property type="entry name" value="SHSP"/>
    <property type="match status" value="1"/>
</dbReference>
<dbReference type="InParanoid" id="A2FKC5"/>
<dbReference type="InterPro" id="IPR031107">
    <property type="entry name" value="Small_HSP"/>
</dbReference>
<evidence type="ECO:0000259" key="4">
    <source>
        <dbReference type="PROSITE" id="PS01031"/>
    </source>
</evidence>
<evidence type="ECO:0000256" key="3">
    <source>
        <dbReference type="RuleBase" id="RU003616"/>
    </source>
</evidence>
<dbReference type="Proteomes" id="UP000001542">
    <property type="component" value="Unassembled WGS sequence"/>
</dbReference>
<dbReference type="EMBL" id="DS113846">
    <property type="protein sequence ID" value="EAX94625.1"/>
    <property type="molecule type" value="Genomic_DNA"/>
</dbReference>
<accession>A2FKC5</accession>
<sequence>MLSSIARSLSILPAVDCVYDKAKYVFAIELPGAKKDDILLHAENNQISVEAKKDNPFKDLKVSQSDRLYGNYEVVCSVPSDADMEAINAAFADGVLTLTVPKSTKKQVKINIA</sequence>
<dbReference type="PANTHER" id="PTHR11527">
    <property type="entry name" value="HEAT-SHOCK PROTEIN 20 FAMILY MEMBER"/>
    <property type="match status" value="1"/>
</dbReference>
<reference evidence="5" key="1">
    <citation type="submission" date="2006-10" db="EMBL/GenBank/DDBJ databases">
        <authorList>
            <person name="Amadeo P."/>
            <person name="Zhao Q."/>
            <person name="Wortman J."/>
            <person name="Fraser-Liggett C."/>
            <person name="Carlton J."/>
        </authorList>
    </citation>
    <scope>NUCLEOTIDE SEQUENCE</scope>
    <source>
        <strain evidence="5">G3</strain>
    </source>
</reference>
<proteinExistence type="inferred from homology"/>
<dbReference type="KEGG" id="tva:4752365"/>
<feature type="domain" description="SHSP" evidence="4">
    <location>
        <begin position="6"/>
        <end position="113"/>
    </location>
</feature>
<dbReference type="VEuPathDB" id="TrichDB:TVAGG3_0776710"/>
<keyword evidence="6" id="KW-1185">Reference proteome</keyword>
<evidence type="ECO:0000256" key="2">
    <source>
        <dbReference type="PROSITE-ProRule" id="PRU00285"/>
    </source>
</evidence>
<dbReference type="SUPFAM" id="SSF49764">
    <property type="entry name" value="HSP20-like chaperones"/>
    <property type="match status" value="1"/>
</dbReference>
<protein>
    <submittedName>
        <fullName evidence="5">Hsp20/alpha crystallin family protein</fullName>
    </submittedName>
</protein>
<dbReference type="RefSeq" id="XP_001307555.1">
    <property type="nucleotide sequence ID" value="XM_001307554.1"/>
</dbReference>
<comment type="similarity">
    <text evidence="2 3">Belongs to the small heat shock protein (HSP20) family.</text>
</comment>
<dbReference type="eggNOG" id="KOG0710">
    <property type="taxonomic scope" value="Eukaryota"/>
</dbReference>